<keyword evidence="2 4" id="KW-0547">Nucleotide-binding</keyword>
<dbReference type="PANTHER" id="PTHR23135">
    <property type="entry name" value="MUR LIGASE FAMILY MEMBER"/>
    <property type="match status" value="1"/>
</dbReference>
<dbReference type="PROSITE" id="PS01011">
    <property type="entry name" value="FOLYLPOLYGLU_SYNT_1"/>
    <property type="match status" value="1"/>
</dbReference>
<dbReference type="InterPro" id="IPR043703">
    <property type="entry name" value="Lipid_II_synth_MurT"/>
</dbReference>
<comment type="similarity">
    <text evidence="4">Belongs to the MurCDEF family. MurT subfamily.</text>
</comment>
<reference evidence="7" key="1">
    <citation type="submission" date="2020-02" db="EMBL/GenBank/DDBJ databases">
        <authorList>
            <person name="Meier V. D."/>
        </authorList>
    </citation>
    <scope>NUCLEOTIDE SEQUENCE</scope>
    <source>
        <strain evidence="7">AVDCRST_MAG18</strain>
    </source>
</reference>
<accession>A0A6J4VSC2</accession>
<dbReference type="GO" id="GO:0016740">
    <property type="term" value="F:transferase activity"/>
    <property type="evidence" value="ECO:0007669"/>
    <property type="project" value="UniProtKB-KW"/>
</dbReference>
<dbReference type="EMBL" id="CADCWN010000314">
    <property type="protein sequence ID" value="CAA9586742.1"/>
    <property type="molecule type" value="Genomic_DNA"/>
</dbReference>
<dbReference type="GO" id="GO:0008270">
    <property type="term" value="F:zinc ion binding"/>
    <property type="evidence" value="ECO:0007669"/>
    <property type="project" value="UniProtKB-UniRule"/>
</dbReference>
<keyword evidence="4" id="KW-0479">Metal-binding</keyword>
<feature type="binding site" evidence="4">
    <location>
        <position position="225"/>
    </location>
    <ligand>
        <name>Zn(2+)</name>
        <dbReference type="ChEBI" id="CHEBI:29105"/>
    </ligand>
</feature>
<protein>
    <recommendedName>
        <fullName evidence="4">Lipid II isoglutaminyl synthase (glutamine-hydrolyzing) subunit MurT</fullName>
        <ecNumber evidence="4">6.3.5.13</ecNumber>
    </recommendedName>
</protein>
<dbReference type="PANTHER" id="PTHR23135:SF7">
    <property type="entry name" value="LIPID II ISOGLUTAMINYL SYNTHASE (GLUTAMINE-HYDROLYZING) SUBUNIT MURT"/>
    <property type="match status" value="1"/>
</dbReference>
<dbReference type="GO" id="GO:0005524">
    <property type="term" value="F:ATP binding"/>
    <property type="evidence" value="ECO:0007669"/>
    <property type="project" value="UniProtKB-UniRule"/>
</dbReference>
<name>A0A6J4VSC2_9BACT</name>
<comment type="subunit">
    <text evidence="4">Forms a heterodimer with GatD.</text>
</comment>
<comment type="catalytic activity">
    <reaction evidence="4">
        <text>beta-D-GlcNAc-(1-&gt;4)-Mur2Ac(oyl-L-Ala-gamma-D-O-P-Glu-L-Lys-D-Ala-D-Ala)-di-trans,octa-cis-undecaprenyl diphosphate + NH4(+) = beta-D-GlcNAc-(1-&gt;4)-Mur2Ac(oyl-L-Ala-D-isoglutaminyl-L-Lys-D-Ala-D-Ala)-di-trans,octa-cis-undecaprenyl diphosphate + phosphate + H(+)</text>
        <dbReference type="Rhea" id="RHEA:57932"/>
        <dbReference type="ChEBI" id="CHEBI:15378"/>
        <dbReference type="ChEBI" id="CHEBI:28938"/>
        <dbReference type="ChEBI" id="CHEBI:43474"/>
        <dbReference type="ChEBI" id="CHEBI:62233"/>
        <dbReference type="ChEBI" id="CHEBI:143132"/>
    </reaction>
</comment>
<evidence type="ECO:0000256" key="3">
    <source>
        <dbReference type="ARBA" id="ARBA00022840"/>
    </source>
</evidence>
<dbReference type="GO" id="GO:0009252">
    <property type="term" value="P:peptidoglycan biosynthetic process"/>
    <property type="evidence" value="ECO:0007669"/>
    <property type="project" value="UniProtKB-UniRule"/>
</dbReference>
<feature type="binding site" evidence="4">
    <location>
        <position position="247"/>
    </location>
    <ligand>
        <name>Zn(2+)</name>
        <dbReference type="ChEBI" id="CHEBI:29105"/>
    </ligand>
</feature>
<dbReference type="AlphaFoldDB" id="A0A6J4VSC2"/>
<keyword evidence="4" id="KW-0133">Cell shape</keyword>
<comment type="function">
    <text evidence="4">The lipid II isoglutaminyl synthase complex catalyzes the formation of alpha-D-isoglutamine in the cell wall lipid II stem peptide. The MurT subunit catalyzes the ATP-dependent amidation of D-glutamate residue of lipid II, converting it to an isoglutamine residue.</text>
</comment>
<feature type="binding site" evidence="4">
    <location>
        <position position="244"/>
    </location>
    <ligand>
        <name>Zn(2+)</name>
        <dbReference type="ChEBI" id="CHEBI:29105"/>
    </ligand>
</feature>
<comment type="catalytic activity">
    <reaction evidence="4">
        <text>beta-D-GlcNAc-(1-&gt;4)-Mur2Ac(oyl-L-Ala-gamma-D-Glu-L-Lys-D-Ala-D-Ala)-di-trans,octa-cis-undecaprenyl diphosphate + ATP = beta-D-GlcNAc-(1-&gt;4)-Mur2Ac(oyl-L-Ala-gamma-D-O-P-Glu-L-Lys-D-Ala-D-Ala)-di-trans,octa-cis-undecaprenyl diphosphate + ADP</text>
        <dbReference type="Rhea" id="RHEA:59488"/>
        <dbReference type="ChEBI" id="CHEBI:30616"/>
        <dbReference type="ChEBI" id="CHEBI:60033"/>
        <dbReference type="ChEBI" id="CHEBI:143132"/>
        <dbReference type="ChEBI" id="CHEBI:456216"/>
    </reaction>
</comment>
<feature type="domain" description="Mur ligase central" evidence="5">
    <location>
        <begin position="57"/>
        <end position="200"/>
    </location>
</feature>
<evidence type="ECO:0000259" key="6">
    <source>
        <dbReference type="Pfam" id="PF08353"/>
    </source>
</evidence>
<keyword evidence="4" id="KW-0961">Cell wall biogenesis/degradation</keyword>
<proteinExistence type="inferred from homology"/>
<dbReference type="GO" id="GO:0004326">
    <property type="term" value="F:tetrahydrofolylpolyglutamate synthase activity"/>
    <property type="evidence" value="ECO:0007669"/>
    <property type="project" value="InterPro"/>
</dbReference>
<dbReference type="GO" id="GO:0008360">
    <property type="term" value="P:regulation of cell shape"/>
    <property type="evidence" value="ECO:0007669"/>
    <property type="project" value="UniProtKB-KW"/>
</dbReference>
<dbReference type="Pfam" id="PF08353">
    <property type="entry name" value="MurT_C"/>
    <property type="match status" value="1"/>
</dbReference>
<keyword evidence="1 4" id="KW-0436">Ligase</keyword>
<keyword evidence="4" id="KW-0573">Peptidoglycan synthesis</keyword>
<dbReference type="GO" id="GO:0071555">
    <property type="term" value="P:cell wall organization"/>
    <property type="evidence" value="ECO:0007669"/>
    <property type="project" value="UniProtKB-KW"/>
</dbReference>
<sequence length="490" mass="51171">MDPRLTLALLGARATTLAARLTRRGGGTAAPGLVAERLDPAALRKLGAALAGGALVVGGTNGKTTTAHMVATILDKAGRRVVHNRSGSNLVRGVLAALAAQSSLGGVPRGDVGVIEADEAALPAIVTAIRPRFILLNNLFRDQLDRYGELDHIATRWRAAVATLDADTTLIVNADDPMLVGVTAALPRERIIYFGMAAAEPAAVDRRLTLDVLPHAADAATCSRCGGRLAYRALYLSHLGDWFCPACGNARPAPDIVARDIRLDGVKALSLSVEATGDASAVNSSLVIRHSSFPLHVPLPGLYNAYNALAATAAALAFGLSPGEVTSGLAGFTAAFGRIERVALEGREIVLALVKNPTGFNEVLRMLVGGGDADAGLATPTMLIINDLDADGRDVSWLWDVDFEILAWGEAPLHTAGIRGPDMAVRLKYAGVAPGRIAAHPPGELRAALLDFVRAAPAGATVYILPTYTAMLEARGILVDLGAARDFWQQ</sequence>
<dbReference type="EC" id="6.3.5.13" evidence="4"/>
<dbReference type="InterPro" id="IPR013221">
    <property type="entry name" value="Mur_ligase_cen"/>
</dbReference>
<dbReference type="HAMAP" id="MF_02214">
    <property type="entry name" value="Lipid_II_synth_MurT"/>
    <property type="match status" value="1"/>
</dbReference>
<dbReference type="GO" id="GO:0140282">
    <property type="term" value="F:carbon-nitrogen ligase activity on lipid II"/>
    <property type="evidence" value="ECO:0007669"/>
    <property type="project" value="UniProtKB-UniRule"/>
</dbReference>
<dbReference type="SUPFAM" id="SSF53623">
    <property type="entry name" value="MurD-like peptide ligases, catalytic domain"/>
    <property type="match status" value="1"/>
</dbReference>
<feature type="binding site" evidence="4">
    <location>
        <position position="222"/>
    </location>
    <ligand>
        <name>Zn(2+)</name>
        <dbReference type="ChEBI" id="CHEBI:29105"/>
    </ligand>
</feature>
<dbReference type="InterPro" id="IPR018109">
    <property type="entry name" value="Folylpolyglutamate_synth_CS"/>
</dbReference>
<keyword evidence="7" id="KW-0808">Transferase</keyword>
<dbReference type="UniPathway" id="UPA00219"/>
<evidence type="ECO:0000313" key="7">
    <source>
        <dbReference type="EMBL" id="CAA9586742.1"/>
    </source>
</evidence>
<evidence type="ECO:0000256" key="2">
    <source>
        <dbReference type="ARBA" id="ARBA00022741"/>
    </source>
</evidence>
<gene>
    <name evidence="4" type="primary">murT</name>
    <name evidence="7" type="ORF">AVDCRST_MAG18-3979</name>
</gene>
<evidence type="ECO:0000256" key="4">
    <source>
        <dbReference type="HAMAP-Rule" id="MF_02214"/>
    </source>
</evidence>
<dbReference type="InterPro" id="IPR036565">
    <property type="entry name" value="Mur-like_cat_sf"/>
</dbReference>
<dbReference type="Pfam" id="PF08245">
    <property type="entry name" value="Mur_ligase_M"/>
    <property type="match status" value="1"/>
</dbReference>
<evidence type="ECO:0000256" key="1">
    <source>
        <dbReference type="ARBA" id="ARBA00022598"/>
    </source>
</evidence>
<comment type="catalytic activity">
    <reaction evidence="4">
        <text>beta-D-GlcNAc-(1-&gt;4)-Mur2Ac(oyl-L-Ala-gamma-D-Glu-L-Lys-D-Ala-D-Ala)-di-trans,octa-cis-undecaprenyl diphosphate + L-glutamine + ATP + H2O = beta-D-GlcNAc-(1-&gt;4)-Mur2Ac(oyl-L-Ala-D-isoglutaminyl-L-Lys-D-Ala-D-Ala)-di-trans,octa-cis-undecaprenyl diphosphate + L-glutamate + ADP + phosphate + H(+)</text>
        <dbReference type="Rhea" id="RHEA:57928"/>
        <dbReference type="ChEBI" id="CHEBI:15377"/>
        <dbReference type="ChEBI" id="CHEBI:15378"/>
        <dbReference type="ChEBI" id="CHEBI:29985"/>
        <dbReference type="ChEBI" id="CHEBI:30616"/>
        <dbReference type="ChEBI" id="CHEBI:43474"/>
        <dbReference type="ChEBI" id="CHEBI:58359"/>
        <dbReference type="ChEBI" id="CHEBI:60033"/>
        <dbReference type="ChEBI" id="CHEBI:62233"/>
        <dbReference type="ChEBI" id="CHEBI:456216"/>
        <dbReference type="EC" id="6.3.5.13"/>
    </reaction>
</comment>
<feature type="active site" evidence="4">
    <location>
        <position position="394"/>
    </location>
</feature>
<dbReference type="Gene3D" id="3.40.1190.10">
    <property type="entry name" value="Mur-like, catalytic domain"/>
    <property type="match status" value="1"/>
</dbReference>
<keyword evidence="3 4" id="KW-0067">ATP-binding</keyword>
<keyword evidence="4" id="KW-0862">Zinc</keyword>
<organism evidence="7">
    <name type="scientific">uncultured Thermomicrobiales bacterium</name>
    <dbReference type="NCBI Taxonomy" id="1645740"/>
    <lineage>
        <taxon>Bacteria</taxon>
        <taxon>Pseudomonadati</taxon>
        <taxon>Thermomicrobiota</taxon>
        <taxon>Thermomicrobia</taxon>
        <taxon>Thermomicrobiales</taxon>
        <taxon>environmental samples</taxon>
    </lineage>
</organism>
<comment type="pathway">
    <text evidence="4">Cell wall biogenesis; peptidoglycan biosynthesis.</text>
</comment>
<feature type="domain" description="Lipid II isoglutaminyl synthase (glutamine-hydrolyzing) subunit MurT C-terminal" evidence="6">
    <location>
        <begin position="353"/>
        <end position="471"/>
    </location>
</feature>
<dbReference type="InterPro" id="IPR013564">
    <property type="entry name" value="MurT_C"/>
</dbReference>
<evidence type="ECO:0000259" key="5">
    <source>
        <dbReference type="Pfam" id="PF08245"/>
    </source>
</evidence>